<comment type="caution">
    <text evidence="2">The sequence shown here is derived from an EMBL/GenBank/DDBJ whole genome shotgun (WGS) entry which is preliminary data.</text>
</comment>
<dbReference type="SUPFAM" id="SSF47336">
    <property type="entry name" value="ACP-like"/>
    <property type="match status" value="1"/>
</dbReference>
<dbReference type="Gene3D" id="1.10.1200.10">
    <property type="entry name" value="ACP-like"/>
    <property type="match status" value="1"/>
</dbReference>
<organism evidence="2 3">
    <name type="scientific">Haloferula sargassicola</name>
    <dbReference type="NCBI Taxonomy" id="490096"/>
    <lineage>
        <taxon>Bacteria</taxon>
        <taxon>Pseudomonadati</taxon>
        <taxon>Verrucomicrobiota</taxon>
        <taxon>Verrucomicrobiia</taxon>
        <taxon>Verrucomicrobiales</taxon>
        <taxon>Verrucomicrobiaceae</taxon>
        <taxon>Haloferula</taxon>
    </lineage>
</organism>
<name>A0ABP9UGY1_9BACT</name>
<dbReference type="EMBL" id="BAABRI010000001">
    <property type="protein sequence ID" value="GAA5480926.1"/>
    <property type="molecule type" value="Genomic_DNA"/>
</dbReference>
<dbReference type="PROSITE" id="PS50075">
    <property type="entry name" value="CARRIER"/>
    <property type="match status" value="1"/>
</dbReference>
<proteinExistence type="predicted"/>
<evidence type="ECO:0000259" key="1">
    <source>
        <dbReference type="PROSITE" id="PS50075"/>
    </source>
</evidence>
<dbReference type="InterPro" id="IPR009081">
    <property type="entry name" value="PP-bd_ACP"/>
</dbReference>
<feature type="domain" description="Carrier" evidence="1">
    <location>
        <begin position="1"/>
        <end position="75"/>
    </location>
</feature>
<accession>A0ABP9UGY1</accession>
<gene>
    <name evidence="2" type="primary">dltC_1</name>
    <name evidence="2" type="ORF">Hsar01_00131</name>
</gene>
<dbReference type="RefSeq" id="WP_353565084.1">
    <property type="nucleotide sequence ID" value="NZ_BAABRI010000001.1"/>
</dbReference>
<keyword evidence="3" id="KW-1185">Reference proteome</keyword>
<protein>
    <submittedName>
        <fullName evidence="2">D-alanyl carrier protein</fullName>
    </submittedName>
</protein>
<dbReference type="Pfam" id="PF00550">
    <property type="entry name" value="PP-binding"/>
    <property type="match status" value="1"/>
</dbReference>
<evidence type="ECO:0000313" key="2">
    <source>
        <dbReference type="EMBL" id="GAA5480926.1"/>
    </source>
</evidence>
<evidence type="ECO:0000313" key="3">
    <source>
        <dbReference type="Proteomes" id="UP001476282"/>
    </source>
</evidence>
<dbReference type="Proteomes" id="UP001476282">
    <property type="component" value="Unassembled WGS sequence"/>
</dbReference>
<dbReference type="InterPro" id="IPR036736">
    <property type="entry name" value="ACP-like_sf"/>
</dbReference>
<sequence length="77" mass="8537">MQAQLLEILRDQILEPDAVGDAHTDLFEAGLDSMGIMQLVLAIEESFGIALEPTDLSRDHFQTVERIEALLLSKSAR</sequence>
<reference evidence="2 3" key="1">
    <citation type="submission" date="2024-02" db="EMBL/GenBank/DDBJ databases">
        <title>Haloferula sargassicola NBRC 104335.</title>
        <authorList>
            <person name="Ichikawa N."/>
            <person name="Katano-Makiyama Y."/>
            <person name="Hidaka K."/>
        </authorList>
    </citation>
    <scope>NUCLEOTIDE SEQUENCE [LARGE SCALE GENOMIC DNA]</scope>
    <source>
        <strain evidence="2 3">NBRC 104335</strain>
    </source>
</reference>